<gene>
    <name evidence="2" type="ORF">SAMN04488109_0057</name>
</gene>
<accession>A0A1M5JIQ4</accession>
<name>A0A1M5JIQ4_9BACT</name>
<keyword evidence="3" id="KW-1185">Reference proteome</keyword>
<evidence type="ECO:0000313" key="2">
    <source>
        <dbReference type="EMBL" id="SHG39913.1"/>
    </source>
</evidence>
<feature type="chain" id="PRO_5012002407" description="GDSL-like Lipase/Acylhydrolase" evidence="1">
    <location>
        <begin position="19"/>
        <end position="507"/>
    </location>
</feature>
<dbReference type="EMBL" id="FQWQ01000001">
    <property type="protein sequence ID" value="SHG39913.1"/>
    <property type="molecule type" value="Genomic_DNA"/>
</dbReference>
<dbReference type="AlphaFoldDB" id="A0A1M5JIQ4"/>
<evidence type="ECO:0000313" key="3">
    <source>
        <dbReference type="Proteomes" id="UP000184212"/>
    </source>
</evidence>
<dbReference type="RefSeq" id="WP_073129760.1">
    <property type="nucleotide sequence ID" value="NZ_FQWQ01000001.1"/>
</dbReference>
<dbReference type="SUPFAM" id="SSF52266">
    <property type="entry name" value="SGNH hydrolase"/>
    <property type="match status" value="1"/>
</dbReference>
<feature type="signal peptide" evidence="1">
    <location>
        <begin position="1"/>
        <end position="18"/>
    </location>
</feature>
<protein>
    <recommendedName>
        <fullName evidence="4">GDSL-like Lipase/Acylhydrolase</fullName>
    </recommendedName>
</protein>
<evidence type="ECO:0008006" key="4">
    <source>
        <dbReference type="Google" id="ProtNLM"/>
    </source>
</evidence>
<sequence>MRNSKKYFALALSMVASACTYDFPETAEPTAGEADFSKMVSVGSGLSTGFMNGALYTAGQDASFVNILAQQMEVVGGGTFNQPDVNSEVGCYNPAAGCSAGRLYLKINPTTGSPGPTPKIPGDMNALAPFSGGATLNNFAVPGTTLLLSLIPQTGGPAIPQNPAYNPYYTRFASTPGVSTIIGDAATQFGNGGTFLTFWLGNDDVLGYATAGASAAIPLTTNDDFNTRYNSALSTMLSASPNAKGVVANIPDVTSLPFFSTVAYNPIPLDAATAGALTSQLAVNYNAFLDGMVGNQIITADEAAKRKLTYIAGNNPILINDETLTNLEPYMAGPYAGLKPYAIARQTTKNDLVCLTAGSYIGANLGANGVNGVSAPLTNTTNANTQALKGDDLILIPTEITQIQNSISAFNGIIKTAADGNATRLAFVDANAILASLKTKGAEINGSTITASIAPPFGGFGLDGVYPNARGNGYLANAFIDAINTKFKSSIPHCNPNNFAGNELPVP</sequence>
<reference evidence="2 3" key="1">
    <citation type="submission" date="2016-11" db="EMBL/GenBank/DDBJ databases">
        <authorList>
            <person name="Jaros S."/>
            <person name="Januszkiewicz K."/>
            <person name="Wedrychowicz H."/>
        </authorList>
    </citation>
    <scope>NUCLEOTIDE SEQUENCE [LARGE SCALE GENOMIC DNA]</scope>
    <source>
        <strain evidence="2 3">DSM 24574</strain>
    </source>
</reference>
<dbReference type="STRING" id="947013.SAMN04488109_0057"/>
<dbReference type="PROSITE" id="PS51257">
    <property type="entry name" value="PROKAR_LIPOPROTEIN"/>
    <property type="match status" value="1"/>
</dbReference>
<evidence type="ECO:0000256" key="1">
    <source>
        <dbReference type="SAM" id="SignalP"/>
    </source>
</evidence>
<keyword evidence="1" id="KW-0732">Signal</keyword>
<dbReference type="Proteomes" id="UP000184212">
    <property type="component" value="Unassembled WGS sequence"/>
</dbReference>
<organism evidence="2 3">
    <name type="scientific">Chryseolinea serpens</name>
    <dbReference type="NCBI Taxonomy" id="947013"/>
    <lineage>
        <taxon>Bacteria</taxon>
        <taxon>Pseudomonadati</taxon>
        <taxon>Bacteroidota</taxon>
        <taxon>Cytophagia</taxon>
        <taxon>Cytophagales</taxon>
        <taxon>Fulvivirgaceae</taxon>
        <taxon>Chryseolinea</taxon>
    </lineage>
</organism>
<proteinExistence type="predicted"/>
<dbReference type="OrthoDB" id="9764164at2"/>